<reference evidence="1 2" key="1">
    <citation type="journal article" date="2019" name="Mol. Biol. Evol.">
        <title>Blast fungal genomes show frequent chromosomal changes, gene gains and losses, and effector gene turnover.</title>
        <authorList>
            <person name="Gomez Luciano L.B."/>
            <person name="Jason Tsai I."/>
            <person name="Chuma I."/>
            <person name="Tosa Y."/>
            <person name="Chen Y.H."/>
            <person name="Li J.Y."/>
            <person name="Li M.Y."/>
            <person name="Jade Lu M.Y."/>
            <person name="Nakayashiki H."/>
            <person name="Li W.H."/>
        </authorList>
    </citation>
    <scope>NUCLEOTIDE SEQUENCE [LARGE SCALE GENOMIC DNA]</scope>
    <source>
        <strain evidence="1">MZ5-1-6</strain>
    </source>
</reference>
<protein>
    <submittedName>
        <fullName evidence="1">Uncharacterized protein</fullName>
    </submittedName>
</protein>
<organism evidence="1 2">
    <name type="scientific">Pyricularia oryzae</name>
    <name type="common">Rice blast fungus</name>
    <name type="synonym">Magnaporthe oryzae</name>
    <dbReference type="NCBI Taxonomy" id="318829"/>
    <lineage>
        <taxon>Eukaryota</taxon>
        <taxon>Fungi</taxon>
        <taxon>Dikarya</taxon>
        <taxon>Ascomycota</taxon>
        <taxon>Pezizomycotina</taxon>
        <taxon>Sordariomycetes</taxon>
        <taxon>Sordariomycetidae</taxon>
        <taxon>Magnaporthales</taxon>
        <taxon>Pyriculariaceae</taxon>
        <taxon>Pyricularia</taxon>
    </lineage>
</organism>
<evidence type="ECO:0000313" key="1">
    <source>
        <dbReference type="EMBL" id="QBZ64203.1"/>
    </source>
</evidence>
<dbReference type="AlphaFoldDB" id="A0A4P7NPA2"/>
<accession>A0A4P7NPA2</accession>
<dbReference type="Proteomes" id="UP000294847">
    <property type="component" value="Chromosome 6"/>
</dbReference>
<evidence type="ECO:0000313" key="2">
    <source>
        <dbReference type="Proteomes" id="UP000294847"/>
    </source>
</evidence>
<proteinExistence type="predicted"/>
<gene>
    <name evidence="1" type="ORF">PoMZ_05897</name>
</gene>
<name>A0A4P7NPA2_PYROR</name>
<dbReference type="EMBL" id="CP034209">
    <property type="protein sequence ID" value="QBZ64203.1"/>
    <property type="molecule type" value="Genomic_DNA"/>
</dbReference>
<sequence>MPGSEAFSISEAFAVASQYARETEVARRRMVLARVDGGTQITHERQKYPYRAVWRQYRAWKATRRPTISAEEGDEDAKVLSDREETALVAYVTALHRAGFRPQLL</sequence>